<protein>
    <recommendedName>
        <fullName evidence="4">Transmembrane protein</fullName>
    </recommendedName>
</protein>
<dbReference type="OrthoDB" id="9812802at2"/>
<proteinExistence type="predicted"/>
<feature type="transmembrane region" description="Helical" evidence="1">
    <location>
        <begin position="37"/>
        <end position="61"/>
    </location>
</feature>
<organism evidence="2 3">
    <name type="scientific">Allosphingosinicella deserti</name>
    <dbReference type="NCBI Taxonomy" id="2116704"/>
    <lineage>
        <taxon>Bacteria</taxon>
        <taxon>Pseudomonadati</taxon>
        <taxon>Pseudomonadota</taxon>
        <taxon>Alphaproteobacteria</taxon>
        <taxon>Sphingomonadales</taxon>
        <taxon>Sphingomonadaceae</taxon>
        <taxon>Allosphingosinicella</taxon>
    </lineage>
</organism>
<reference evidence="2 3" key="1">
    <citation type="submission" date="2018-03" db="EMBL/GenBank/DDBJ databases">
        <title>The draft genome of Sphingosinicella sp. GL-C-18.</title>
        <authorList>
            <person name="Liu L."/>
            <person name="Li L."/>
            <person name="Liang L."/>
            <person name="Zhang X."/>
            <person name="Wang T."/>
        </authorList>
    </citation>
    <scope>NUCLEOTIDE SEQUENCE [LARGE SCALE GENOMIC DNA]</scope>
    <source>
        <strain evidence="2 3">GL-C-18</strain>
    </source>
</reference>
<feature type="transmembrane region" description="Helical" evidence="1">
    <location>
        <begin position="12"/>
        <end position="31"/>
    </location>
</feature>
<name>A0A2P7QSC0_9SPHN</name>
<evidence type="ECO:0000313" key="2">
    <source>
        <dbReference type="EMBL" id="PSJ40865.1"/>
    </source>
</evidence>
<dbReference type="EMBL" id="PXYI01000003">
    <property type="protein sequence ID" value="PSJ40865.1"/>
    <property type="molecule type" value="Genomic_DNA"/>
</dbReference>
<accession>A0A2P7QSC0</accession>
<sequence>MSWNRSVRQLHRWLSIAFTLAVIANLSFLPWGQPPVWIGLLALFPLILLMLSGLYMFLLPYAEAWRRTRRAGVER</sequence>
<dbReference type="RefSeq" id="WP_106513018.1">
    <property type="nucleotide sequence ID" value="NZ_PXYI01000003.1"/>
</dbReference>
<keyword evidence="1" id="KW-1133">Transmembrane helix</keyword>
<evidence type="ECO:0000313" key="3">
    <source>
        <dbReference type="Proteomes" id="UP000241167"/>
    </source>
</evidence>
<dbReference type="Proteomes" id="UP000241167">
    <property type="component" value="Unassembled WGS sequence"/>
</dbReference>
<dbReference type="AlphaFoldDB" id="A0A2P7QSC0"/>
<keyword evidence="3" id="KW-1185">Reference proteome</keyword>
<gene>
    <name evidence="2" type="ORF">C7I55_11330</name>
</gene>
<evidence type="ECO:0008006" key="4">
    <source>
        <dbReference type="Google" id="ProtNLM"/>
    </source>
</evidence>
<keyword evidence="1" id="KW-0472">Membrane</keyword>
<keyword evidence="1" id="KW-0812">Transmembrane</keyword>
<comment type="caution">
    <text evidence="2">The sequence shown here is derived from an EMBL/GenBank/DDBJ whole genome shotgun (WGS) entry which is preliminary data.</text>
</comment>
<evidence type="ECO:0000256" key="1">
    <source>
        <dbReference type="SAM" id="Phobius"/>
    </source>
</evidence>